<feature type="compositionally biased region" description="Polar residues" evidence="1">
    <location>
        <begin position="699"/>
        <end position="710"/>
    </location>
</feature>
<feature type="compositionally biased region" description="Polar residues" evidence="1">
    <location>
        <begin position="804"/>
        <end position="831"/>
    </location>
</feature>
<feature type="compositionally biased region" description="Basic and acidic residues" evidence="1">
    <location>
        <begin position="791"/>
        <end position="803"/>
    </location>
</feature>
<dbReference type="EMBL" id="JAGRRH010000005">
    <property type="protein sequence ID" value="KAG7370315.1"/>
    <property type="molecule type" value="Genomic_DNA"/>
</dbReference>
<feature type="compositionally biased region" description="Low complexity" evidence="1">
    <location>
        <begin position="400"/>
        <end position="409"/>
    </location>
</feature>
<dbReference type="Proteomes" id="UP000693970">
    <property type="component" value="Unassembled WGS sequence"/>
</dbReference>
<feature type="compositionally biased region" description="Low complexity" evidence="1">
    <location>
        <begin position="886"/>
        <end position="895"/>
    </location>
</feature>
<feature type="region of interest" description="Disordered" evidence="1">
    <location>
        <begin position="1665"/>
        <end position="1695"/>
    </location>
</feature>
<keyword evidence="3" id="KW-1185">Reference proteome</keyword>
<dbReference type="OrthoDB" id="8026949at2759"/>
<evidence type="ECO:0000313" key="2">
    <source>
        <dbReference type="EMBL" id="KAG7370315.1"/>
    </source>
</evidence>
<feature type="compositionally biased region" description="Polar residues" evidence="1">
    <location>
        <begin position="863"/>
        <end position="885"/>
    </location>
</feature>
<proteinExistence type="predicted"/>
<feature type="region of interest" description="Disordered" evidence="1">
    <location>
        <begin position="1304"/>
        <end position="1331"/>
    </location>
</feature>
<comment type="caution">
    <text evidence="2">The sequence shown here is derived from an EMBL/GenBank/DDBJ whole genome shotgun (WGS) entry which is preliminary data.</text>
</comment>
<feature type="compositionally biased region" description="Low complexity" evidence="1">
    <location>
        <begin position="1134"/>
        <end position="1145"/>
    </location>
</feature>
<feature type="compositionally biased region" description="Polar residues" evidence="1">
    <location>
        <begin position="1304"/>
        <end position="1314"/>
    </location>
</feature>
<feature type="compositionally biased region" description="Low complexity" evidence="1">
    <location>
        <begin position="916"/>
        <end position="925"/>
    </location>
</feature>
<feature type="region of interest" description="Disordered" evidence="1">
    <location>
        <begin position="1076"/>
        <end position="1098"/>
    </location>
</feature>
<feature type="region of interest" description="Disordered" evidence="1">
    <location>
        <begin position="1388"/>
        <end position="1410"/>
    </location>
</feature>
<evidence type="ECO:0000256" key="1">
    <source>
        <dbReference type="SAM" id="MobiDB-lite"/>
    </source>
</evidence>
<gene>
    <name evidence="2" type="ORF">IV203_028061</name>
</gene>
<reference evidence="2" key="2">
    <citation type="submission" date="2021-04" db="EMBL/GenBank/DDBJ databases">
        <authorList>
            <person name="Podell S."/>
        </authorList>
    </citation>
    <scope>NUCLEOTIDE SEQUENCE</scope>
    <source>
        <strain evidence="2">Hildebrandi</strain>
    </source>
</reference>
<feature type="region of interest" description="Disordered" evidence="1">
    <location>
        <begin position="773"/>
        <end position="899"/>
    </location>
</feature>
<accession>A0A9K3Q4Q5</accession>
<sequence>MSNTNVVTMPDGTTIEVHAEAKEVNYLTEFVQITSEERIQLDVIKQNNVCTEITKRQHRCYQLVDVIHSPDLDVSGSFHSNLESTERHFAKYDLLQVFMIVDPVRDAQGKITAVMKKGSDYKNLFQWYASITMDRVLASNMWYQSYPVKAWYKQNLGLTTEYLLNHMEPTLWERVKEDYNKTPVEGRGGPLLLYIMIKHIVIANESIAQVLVDKIKDVKLSNYPGEDVTKAVSYIRSLLQKLKNIRHRNEAGNEINLVPSDLTRHLYKIFQTSSNEHFNSIFNRRYIKEYSAFHFDEQTTWSDPDMVLDFAQNLYNNLYADGNWNGSITPNNNNNKATFPTISTTEDAIAFLAQSRCRNCDGPHSLRECLEPRNEERCKANKKVLQKIQKLANKQGQPPNNSNHESSSNQDIVWPPKPERRDRNRATINGKTYYYHFKKETWILDQETRRPNKAVMTGTPSNRIKNDNVAQNLHRTQSGDGHNDKALFPIFSYTEDAVEYLTQTTRCFNCAGPHPLPDCPEPIDEETVKINRKRLKKIRKLAKNTKSQDGFPPRPRRGEPCDTIINGMPYFYYFKEGKWMPNPRKVTGTFSIKPESPAPAGPVSDRFANRITQDQPNQESLSTMGSGQDLVLSHNPEFGDHNRMNTINDQPYFEKEKWLLNQESPPSNGIGTSTSSNLNNDIALSSLTKTLQTDHFVKQTTQDNSTSNGRVQCPPNPWHNESNLSTINDKTHSLHFKPQTWPPEEQEPPADDGSPELASSIQAQVLEHFANHATQDESKEESLSTSNSEKLLPDQERPPDKENGTLSNLNDVNNPGSLANALDTQHFTQLPTHDKSEEESLSTMSSNRRAKYPPNPWHVESDGATTNGNPHSFQFKSPTDDGTGTSSPEPESSIPAPAPGLIANFVTQDESTVKSSSTMSSTMSSDGGIVWPPRPELGKSNRKKINGKHYYYHFKKEKWLLDEEPPLDKVSVASSNLSNDTSAQETEHCTNLDNQDALLDSPQNVHVKSFGSGTQNEVDPNKATFPTISFTEDAIVFLKQCRCYNCDGPHPLPDCPEPVDDERVKANKKTMNKIRKLAKQDKSKEEKSNQDIVWPPKPERRDRNRMIINGKPYYYHFNREKWLPDHERPSDKVTSASSNRNNTANFLTSLDPQTDHVTIRDPIKATFPTICSMEDAVIFLKRCRCFNCYGLHPLRDCIEPRDEEMIKANMKAVDKIRKLAKYDERNNDFSPTITSDQDIVWPPRPELGKSNRKKINGKHYYYHFKKEKWLLDEEPPLDKVSVASSNLSNDTLAQETVHCTNLDNQDTLLDSPQNVHDKPSGSGTQNEVDPNKATFPTISFTEDAIVFLKQCRCYNCDGPHPLPDCPEPVDDEKVKANKKTMNKIRKLAKQDKSKEEKSNQDIVWPPKPKRRDRNRMIINGEPYYYHFNREKWLPDHEQPLDKVTKEETSNQDIVWPPKPERRDRNRMIINGKPYYYHFNREKWLPDHDRPLDKMTSTSSNLKNTVTVPPTSLTKAQELESTAKLATHSRNKSIDESSSSMTCNEDIVWPPKPARRDRNRTTINGKPYYYHFKRDKWLPDQERSSPDNNLMNTSVHIPTSSLANTHEKDYPLFSDKLATHSSQQQKEDIVVAVAWPPRPELGQRNRAIINGKSYFYHFKKERWLPADDDDEEEPTTVTPNDKEVSSGTSSTLTNTVPVVPTVSSATAATATVPPPPPSSPSLALALSTCPPPGFAALSTSVTTSHDPITLPTIFHHPQQQQQVEEDFSDILFSLLKETFQEEE</sequence>
<feature type="region of interest" description="Disordered" evidence="1">
    <location>
        <begin position="1126"/>
        <end position="1148"/>
    </location>
</feature>
<reference evidence="2" key="1">
    <citation type="journal article" date="2021" name="Sci. Rep.">
        <title>Diploid genomic architecture of Nitzschia inconspicua, an elite biomass production diatom.</title>
        <authorList>
            <person name="Oliver A."/>
            <person name="Podell S."/>
            <person name="Pinowska A."/>
            <person name="Traller J.C."/>
            <person name="Smith S.R."/>
            <person name="McClure R."/>
            <person name="Beliaev A."/>
            <person name="Bohutskyi P."/>
            <person name="Hill E.A."/>
            <person name="Rabines A."/>
            <person name="Zheng H."/>
            <person name="Allen L.Z."/>
            <person name="Kuo A."/>
            <person name="Grigoriev I.V."/>
            <person name="Allen A.E."/>
            <person name="Hazlebeck D."/>
            <person name="Allen E.E."/>
        </authorList>
    </citation>
    <scope>NUCLEOTIDE SEQUENCE</scope>
    <source>
        <strain evidence="2">Hildebrandi</strain>
    </source>
</reference>
<evidence type="ECO:0000313" key="3">
    <source>
        <dbReference type="Proteomes" id="UP000693970"/>
    </source>
</evidence>
<organism evidence="2 3">
    <name type="scientific">Nitzschia inconspicua</name>
    <dbReference type="NCBI Taxonomy" id="303405"/>
    <lineage>
        <taxon>Eukaryota</taxon>
        <taxon>Sar</taxon>
        <taxon>Stramenopiles</taxon>
        <taxon>Ochrophyta</taxon>
        <taxon>Bacillariophyta</taxon>
        <taxon>Bacillariophyceae</taxon>
        <taxon>Bacillariophycidae</taxon>
        <taxon>Bacillariales</taxon>
        <taxon>Bacillariaceae</taxon>
        <taxon>Nitzschia</taxon>
    </lineage>
</organism>
<feature type="compositionally biased region" description="Acidic residues" evidence="1">
    <location>
        <begin position="744"/>
        <end position="754"/>
    </location>
</feature>
<feature type="region of interest" description="Disordered" evidence="1">
    <location>
        <begin position="916"/>
        <end position="935"/>
    </location>
</feature>
<name>A0A9K3Q4Q5_9STRA</name>
<feature type="compositionally biased region" description="Polar residues" evidence="1">
    <location>
        <begin position="719"/>
        <end position="728"/>
    </location>
</feature>
<feature type="region of interest" description="Disordered" evidence="1">
    <location>
        <begin position="392"/>
        <end position="426"/>
    </location>
</feature>
<feature type="region of interest" description="Disordered" evidence="1">
    <location>
        <begin position="699"/>
        <end position="756"/>
    </location>
</feature>
<feature type="compositionally biased region" description="Basic and acidic residues" evidence="1">
    <location>
        <begin position="1388"/>
        <end position="1399"/>
    </location>
</feature>
<feature type="compositionally biased region" description="Polar residues" evidence="1">
    <location>
        <begin position="1321"/>
        <end position="1331"/>
    </location>
</feature>
<feature type="region of interest" description="Disordered" evidence="1">
    <location>
        <begin position="1520"/>
        <end position="1561"/>
    </location>
</feature>
<feature type="compositionally biased region" description="Basic and acidic residues" evidence="1">
    <location>
        <begin position="1078"/>
        <end position="1089"/>
    </location>
</feature>
<protein>
    <submittedName>
        <fullName evidence="2">Uncharacterized protein</fullName>
    </submittedName>
</protein>